<dbReference type="GO" id="GO:0000160">
    <property type="term" value="P:phosphorelay signal transduction system"/>
    <property type="evidence" value="ECO:0007669"/>
    <property type="project" value="UniProtKB-KW"/>
</dbReference>
<dbReference type="InterPro" id="IPR011006">
    <property type="entry name" value="CheY-like_superfamily"/>
</dbReference>
<comment type="subcellular location">
    <subcellularLocation>
        <location evidence="1">Cytoplasm</location>
    </subcellularLocation>
</comment>
<keyword evidence="7" id="KW-0067">ATP-binding</keyword>
<dbReference type="Gene3D" id="3.40.50.2300">
    <property type="match status" value="1"/>
</dbReference>
<dbReference type="PROSITE" id="PS50110">
    <property type="entry name" value="RESPONSE_REGULATORY"/>
    <property type="match status" value="1"/>
</dbReference>
<dbReference type="Pfam" id="PF25601">
    <property type="entry name" value="AAA_lid_14"/>
    <property type="match status" value="1"/>
</dbReference>
<evidence type="ECO:0000256" key="1">
    <source>
        <dbReference type="ARBA" id="ARBA00004496"/>
    </source>
</evidence>
<dbReference type="SUPFAM" id="SSF46689">
    <property type="entry name" value="Homeodomain-like"/>
    <property type="match status" value="1"/>
</dbReference>
<protein>
    <recommendedName>
        <fullName evidence="2">DNA-binding transcriptional regulator NtrC</fullName>
    </recommendedName>
    <alternativeName>
        <fullName evidence="14">Nitrogen regulation protein NR(I)</fullName>
    </alternativeName>
    <alternativeName>
        <fullName evidence="15">Nitrogen regulator I</fullName>
    </alternativeName>
</protein>
<dbReference type="InterPro" id="IPR002197">
    <property type="entry name" value="HTH_Fis"/>
</dbReference>
<comment type="caution">
    <text evidence="19">The sequence shown here is derived from an EMBL/GenBank/DDBJ whole genome shotgun (WGS) entry which is preliminary data.</text>
</comment>
<dbReference type="Gene3D" id="1.10.8.60">
    <property type="match status" value="1"/>
</dbReference>
<keyword evidence="4" id="KW-0678">Repressor</keyword>
<dbReference type="GO" id="GO:0005524">
    <property type="term" value="F:ATP binding"/>
    <property type="evidence" value="ECO:0007669"/>
    <property type="project" value="UniProtKB-KW"/>
</dbReference>
<dbReference type="InterPro" id="IPR002078">
    <property type="entry name" value="Sigma_54_int"/>
</dbReference>
<dbReference type="InterPro" id="IPR009057">
    <property type="entry name" value="Homeodomain-like_sf"/>
</dbReference>
<dbReference type="Proteomes" id="UP000811899">
    <property type="component" value="Unassembled WGS sequence"/>
</dbReference>
<evidence type="ECO:0000256" key="10">
    <source>
        <dbReference type="ARBA" id="ARBA00023125"/>
    </source>
</evidence>
<dbReference type="SMART" id="SM00448">
    <property type="entry name" value="REC"/>
    <property type="match status" value="1"/>
</dbReference>
<dbReference type="PROSITE" id="PS50045">
    <property type="entry name" value="SIGMA54_INTERACT_4"/>
    <property type="match status" value="1"/>
</dbReference>
<dbReference type="PRINTS" id="PR01590">
    <property type="entry name" value="HTHFIS"/>
</dbReference>
<dbReference type="PANTHER" id="PTHR32071:SF95">
    <property type="entry name" value="DNA-BINDING TRANSCRIPTIONAL REGULATOR NTRC"/>
    <property type="match status" value="1"/>
</dbReference>
<evidence type="ECO:0000256" key="12">
    <source>
        <dbReference type="ARBA" id="ARBA00023163"/>
    </source>
</evidence>
<sequence>MKHGVIILDDDVAILQMLKTNLASDDLHIYLETDSESAIKCILTEHPSVAIIDINLPNKSGFEVLQQIKKIDPGLSVIMATAHNTTQNAIEAMKYGAYDYVTKPFDFRKMKTTVQKALECNLLNRKVRFTKEREPVNKEALDEDIMIGSAPEMIEIWKMVGKVADSDATALIQGESGTGKELLARAVYNYSKRKNRPFLAVNCAALPETLLESELFGHEKGAFTDAHTRRIGKFEQCNGGTIFLDEIGEMSMANQGKLLRVLENQEFERVGGNETIKVDVRVIAATNKSLLQLVKEKTFRLDLFYRLRVVSFYLPALRDRMEDIPLLIDLFIRRFSHKYGKKIKGIAPEAQEMLLSHPWEGNIRELKNVINSATVLCKGDVLLPTDFDALLEARSGMKEIDLDMVGEDYYAVFWSMLEPVFEGLCAKNKGAIYENINMGLEKALIHMAMQKTSNNQVVAAKLLGISRNTLRDRIDRYKIGSPDS</sequence>
<evidence type="ECO:0000256" key="3">
    <source>
        <dbReference type="ARBA" id="ARBA00022490"/>
    </source>
</evidence>
<evidence type="ECO:0000256" key="13">
    <source>
        <dbReference type="ARBA" id="ARBA00023231"/>
    </source>
</evidence>
<dbReference type="Pfam" id="PF00158">
    <property type="entry name" value="Sigma54_activat"/>
    <property type="match status" value="1"/>
</dbReference>
<keyword evidence="5 16" id="KW-0597">Phosphoprotein</keyword>
<keyword evidence="10" id="KW-0238">DNA-binding</keyword>
<dbReference type="FunFam" id="3.40.50.300:FF:000006">
    <property type="entry name" value="DNA-binding transcriptional regulator NtrC"/>
    <property type="match status" value="1"/>
</dbReference>
<keyword evidence="13" id="KW-0535">Nitrogen fixation</keyword>
<keyword evidence="6" id="KW-0547">Nucleotide-binding</keyword>
<feature type="modified residue" description="4-aspartylphosphate" evidence="16">
    <location>
        <position position="53"/>
    </location>
</feature>
<dbReference type="PANTHER" id="PTHR32071">
    <property type="entry name" value="TRANSCRIPTIONAL REGULATORY PROTEIN"/>
    <property type="match status" value="1"/>
</dbReference>
<keyword evidence="12" id="KW-0804">Transcription</keyword>
<keyword evidence="8" id="KW-0902">Two-component regulatory system</keyword>
<dbReference type="GO" id="GO:0005737">
    <property type="term" value="C:cytoplasm"/>
    <property type="evidence" value="ECO:0007669"/>
    <property type="project" value="UniProtKB-SubCell"/>
</dbReference>
<evidence type="ECO:0000313" key="20">
    <source>
        <dbReference type="Proteomes" id="UP000811899"/>
    </source>
</evidence>
<feature type="domain" description="Response regulatory" evidence="18">
    <location>
        <begin position="4"/>
        <end position="118"/>
    </location>
</feature>
<name>A0AAW4L3S7_9BACT</name>
<dbReference type="Pfam" id="PF02954">
    <property type="entry name" value="HTH_8"/>
    <property type="match status" value="1"/>
</dbReference>
<reference evidence="19 20" key="1">
    <citation type="submission" date="2021-05" db="EMBL/GenBank/DDBJ databases">
        <title>The draft genome of Geobacter pelophilus DSM 12255.</title>
        <authorList>
            <person name="Xu Z."/>
            <person name="Masuda Y."/>
            <person name="Itoh H."/>
            <person name="Senoo K."/>
        </authorList>
    </citation>
    <scope>NUCLEOTIDE SEQUENCE [LARGE SCALE GENOMIC DNA]</scope>
    <source>
        <strain evidence="19 20">DSM 12255</strain>
    </source>
</reference>
<evidence type="ECO:0000256" key="5">
    <source>
        <dbReference type="ARBA" id="ARBA00022553"/>
    </source>
</evidence>
<evidence type="ECO:0000256" key="4">
    <source>
        <dbReference type="ARBA" id="ARBA00022491"/>
    </source>
</evidence>
<evidence type="ECO:0000259" key="17">
    <source>
        <dbReference type="PROSITE" id="PS50045"/>
    </source>
</evidence>
<dbReference type="AlphaFoldDB" id="A0AAW4L3S7"/>
<dbReference type="InterPro" id="IPR001789">
    <property type="entry name" value="Sig_transdc_resp-reg_receiver"/>
</dbReference>
<evidence type="ECO:0000256" key="8">
    <source>
        <dbReference type="ARBA" id="ARBA00023012"/>
    </source>
</evidence>
<dbReference type="SUPFAM" id="SSF52540">
    <property type="entry name" value="P-loop containing nucleoside triphosphate hydrolases"/>
    <property type="match status" value="1"/>
</dbReference>
<evidence type="ECO:0000259" key="18">
    <source>
        <dbReference type="PROSITE" id="PS50110"/>
    </source>
</evidence>
<dbReference type="RefSeq" id="WP_214171243.1">
    <property type="nucleotide sequence ID" value="NZ_JAHCVJ010000003.1"/>
</dbReference>
<accession>A0AAW4L3S7</accession>
<organism evidence="19 20">
    <name type="scientific">Geoanaerobacter pelophilus</name>
    <dbReference type="NCBI Taxonomy" id="60036"/>
    <lineage>
        <taxon>Bacteria</taxon>
        <taxon>Pseudomonadati</taxon>
        <taxon>Thermodesulfobacteriota</taxon>
        <taxon>Desulfuromonadia</taxon>
        <taxon>Geobacterales</taxon>
        <taxon>Geobacteraceae</taxon>
        <taxon>Geoanaerobacter</taxon>
    </lineage>
</organism>
<evidence type="ECO:0000313" key="19">
    <source>
        <dbReference type="EMBL" id="MBT0664470.1"/>
    </source>
</evidence>
<keyword evidence="11" id="KW-0010">Activator</keyword>
<feature type="domain" description="Sigma-54 factor interaction" evidence="17">
    <location>
        <begin position="146"/>
        <end position="375"/>
    </location>
</feature>
<dbReference type="Gene3D" id="3.40.50.300">
    <property type="entry name" value="P-loop containing nucleotide triphosphate hydrolases"/>
    <property type="match status" value="1"/>
</dbReference>
<dbReference type="GO" id="GO:0006355">
    <property type="term" value="P:regulation of DNA-templated transcription"/>
    <property type="evidence" value="ECO:0007669"/>
    <property type="project" value="InterPro"/>
</dbReference>
<dbReference type="Pfam" id="PF00072">
    <property type="entry name" value="Response_reg"/>
    <property type="match status" value="1"/>
</dbReference>
<dbReference type="SUPFAM" id="SSF52172">
    <property type="entry name" value="CheY-like"/>
    <property type="match status" value="1"/>
</dbReference>
<evidence type="ECO:0000256" key="2">
    <source>
        <dbReference type="ARBA" id="ARBA00019059"/>
    </source>
</evidence>
<evidence type="ECO:0000256" key="16">
    <source>
        <dbReference type="PROSITE-ProRule" id="PRU00169"/>
    </source>
</evidence>
<evidence type="ECO:0000256" key="6">
    <source>
        <dbReference type="ARBA" id="ARBA00022741"/>
    </source>
</evidence>
<dbReference type="GO" id="GO:0043565">
    <property type="term" value="F:sequence-specific DNA binding"/>
    <property type="evidence" value="ECO:0007669"/>
    <property type="project" value="InterPro"/>
</dbReference>
<dbReference type="InterPro" id="IPR058031">
    <property type="entry name" value="AAA_lid_NorR"/>
</dbReference>
<keyword evidence="3" id="KW-0963">Cytoplasm</keyword>
<keyword evidence="20" id="KW-1185">Reference proteome</keyword>
<evidence type="ECO:0000256" key="14">
    <source>
        <dbReference type="ARBA" id="ARBA00029881"/>
    </source>
</evidence>
<evidence type="ECO:0000256" key="15">
    <source>
        <dbReference type="ARBA" id="ARBA00031910"/>
    </source>
</evidence>
<proteinExistence type="predicted"/>
<dbReference type="EMBL" id="JAHCVJ010000003">
    <property type="protein sequence ID" value="MBT0664470.1"/>
    <property type="molecule type" value="Genomic_DNA"/>
</dbReference>
<dbReference type="CDD" id="cd00009">
    <property type="entry name" value="AAA"/>
    <property type="match status" value="1"/>
</dbReference>
<dbReference type="SMART" id="SM00382">
    <property type="entry name" value="AAA"/>
    <property type="match status" value="1"/>
</dbReference>
<evidence type="ECO:0000256" key="9">
    <source>
        <dbReference type="ARBA" id="ARBA00023015"/>
    </source>
</evidence>
<evidence type="ECO:0000256" key="11">
    <source>
        <dbReference type="ARBA" id="ARBA00023159"/>
    </source>
</evidence>
<evidence type="ECO:0000256" key="7">
    <source>
        <dbReference type="ARBA" id="ARBA00022840"/>
    </source>
</evidence>
<keyword evidence="9" id="KW-0805">Transcription regulation</keyword>
<gene>
    <name evidence="19" type="ORF">KI809_09180</name>
</gene>
<dbReference type="InterPro" id="IPR027417">
    <property type="entry name" value="P-loop_NTPase"/>
</dbReference>
<dbReference type="Gene3D" id="1.10.10.60">
    <property type="entry name" value="Homeodomain-like"/>
    <property type="match status" value="1"/>
</dbReference>
<dbReference type="InterPro" id="IPR003593">
    <property type="entry name" value="AAA+_ATPase"/>
</dbReference>